<organism evidence="9 10">
    <name type="scientific">Cymbomonas tetramitiformis</name>
    <dbReference type="NCBI Taxonomy" id="36881"/>
    <lineage>
        <taxon>Eukaryota</taxon>
        <taxon>Viridiplantae</taxon>
        <taxon>Chlorophyta</taxon>
        <taxon>Pyramimonadophyceae</taxon>
        <taxon>Pyramimonadales</taxon>
        <taxon>Pyramimonadaceae</taxon>
        <taxon>Cymbomonas</taxon>
    </lineage>
</organism>
<comment type="caution">
    <text evidence="9">The sequence shown here is derived from an EMBL/GenBank/DDBJ whole genome shotgun (WGS) entry which is preliminary data.</text>
</comment>
<evidence type="ECO:0000313" key="10">
    <source>
        <dbReference type="Proteomes" id="UP001190700"/>
    </source>
</evidence>
<feature type="non-terminal residue" evidence="9">
    <location>
        <position position="64"/>
    </location>
</feature>
<dbReference type="PANTHER" id="PTHR33406:SF6">
    <property type="entry name" value="MEMBRANE PROTEIN YDGH-RELATED"/>
    <property type="match status" value="1"/>
</dbReference>
<comment type="subcellular location">
    <subcellularLocation>
        <location evidence="1">Cell membrane</location>
        <topology evidence="1">Multi-pass membrane protein</topology>
    </subcellularLocation>
</comment>
<evidence type="ECO:0000256" key="4">
    <source>
        <dbReference type="ARBA" id="ARBA00022692"/>
    </source>
</evidence>
<evidence type="ECO:0000256" key="7">
    <source>
        <dbReference type="SAM" id="Phobius"/>
    </source>
</evidence>
<evidence type="ECO:0000256" key="2">
    <source>
        <dbReference type="ARBA" id="ARBA00010157"/>
    </source>
</evidence>
<dbReference type="Gene3D" id="1.20.1640.10">
    <property type="entry name" value="Multidrug efflux transporter AcrB transmembrane domain"/>
    <property type="match status" value="1"/>
</dbReference>
<name>A0AAE0KNJ8_9CHLO</name>
<dbReference type="InterPro" id="IPR004869">
    <property type="entry name" value="MMPL_dom"/>
</dbReference>
<evidence type="ECO:0000256" key="1">
    <source>
        <dbReference type="ARBA" id="ARBA00004651"/>
    </source>
</evidence>
<dbReference type="EMBL" id="LGRX02023065">
    <property type="protein sequence ID" value="KAK3254900.1"/>
    <property type="molecule type" value="Genomic_DNA"/>
</dbReference>
<feature type="domain" description="Membrane transport protein MMPL" evidence="8">
    <location>
        <begin position="2"/>
        <end position="61"/>
    </location>
</feature>
<gene>
    <name evidence="9" type="ORF">CYMTET_35901</name>
</gene>
<protein>
    <recommendedName>
        <fullName evidence="8">Membrane transport protein MMPL domain-containing protein</fullName>
    </recommendedName>
</protein>
<comment type="similarity">
    <text evidence="2">Belongs to the resistance-nodulation-cell division (RND) (TC 2.A.6) family. MmpL subfamily.</text>
</comment>
<dbReference type="PANTHER" id="PTHR33406">
    <property type="entry name" value="MEMBRANE PROTEIN MJ1562-RELATED"/>
    <property type="match status" value="1"/>
</dbReference>
<reference evidence="9 10" key="1">
    <citation type="journal article" date="2015" name="Genome Biol. Evol.">
        <title>Comparative Genomics of a Bacterivorous Green Alga Reveals Evolutionary Causalities and Consequences of Phago-Mixotrophic Mode of Nutrition.</title>
        <authorList>
            <person name="Burns J.A."/>
            <person name="Paasch A."/>
            <person name="Narechania A."/>
            <person name="Kim E."/>
        </authorList>
    </citation>
    <scope>NUCLEOTIDE SEQUENCE [LARGE SCALE GENOMIC DNA]</scope>
    <source>
        <strain evidence="9 10">PLY_AMNH</strain>
    </source>
</reference>
<feature type="transmembrane region" description="Helical" evidence="7">
    <location>
        <begin position="41"/>
        <end position="63"/>
    </location>
</feature>
<dbReference type="InterPro" id="IPR050545">
    <property type="entry name" value="Mycobact_MmpL"/>
</dbReference>
<evidence type="ECO:0000256" key="3">
    <source>
        <dbReference type="ARBA" id="ARBA00022475"/>
    </source>
</evidence>
<proteinExistence type="inferred from homology"/>
<evidence type="ECO:0000256" key="5">
    <source>
        <dbReference type="ARBA" id="ARBA00022989"/>
    </source>
</evidence>
<evidence type="ECO:0000313" key="9">
    <source>
        <dbReference type="EMBL" id="KAK3254900.1"/>
    </source>
</evidence>
<dbReference type="Pfam" id="PF03176">
    <property type="entry name" value="MMPL"/>
    <property type="match status" value="1"/>
</dbReference>
<evidence type="ECO:0000259" key="8">
    <source>
        <dbReference type="Pfam" id="PF03176"/>
    </source>
</evidence>
<keyword evidence="10" id="KW-1185">Reference proteome</keyword>
<keyword evidence="6 7" id="KW-0472">Membrane</keyword>
<sequence>MISLIVAMSIDYSLFLASRYKEELSRQVDPMDAVEIMLASAGHMVTVSGSIFVCCMLSLTVFYQ</sequence>
<keyword evidence="5 7" id="KW-1133">Transmembrane helix</keyword>
<evidence type="ECO:0000256" key="6">
    <source>
        <dbReference type="ARBA" id="ARBA00023136"/>
    </source>
</evidence>
<dbReference type="SUPFAM" id="SSF82866">
    <property type="entry name" value="Multidrug efflux transporter AcrB transmembrane domain"/>
    <property type="match status" value="1"/>
</dbReference>
<accession>A0AAE0KNJ8</accession>
<dbReference type="GO" id="GO:0005886">
    <property type="term" value="C:plasma membrane"/>
    <property type="evidence" value="ECO:0007669"/>
    <property type="project" value="UniProtKB-SubCell"/>
</dbReference>
<dbReference type="AlphaFoldDB" id="A0AAE0KNJ8"/>
<dbReference type="Proteomes" id="UP001190700">
    <property type="component" value="Unassembled WGS sequence"/>
</dbReference>
<keyword evidence="4 7" id="KW-0812">Transmembrane</keyword>
<keyword evidence="3" id="KW-1003">Cell membrane</keyword>